<dbReference type="PROSITE" id="PS00417">
    <property type="entry name" value="SYNAPTOBREVIN"/>
    <property type="match status" value="1"/>
</dbReference>
<evidence type="ECO:0000256" key="7">
    <source>
        <dbReference type="ARBA" id="ARBA00046280"/>
    </source>
</evidence>
<keyword evidence="5 10" id="KW-1133">Transmembrane helix</keyword>
<evidence type="ECO:0000313" key="13">
    <source>
        <dbReference type="Proteomes" id="UP001303760"/>
    </source>
</evidence>
<keyword evidence="2" id="KW-0813">Transport</keyword>
<evidence type="ECO:0000256" key="10">
    <source>
        <dbReference type="SAM" id="Phobius"/>
    </source>
</evidence>
<evidence type="ECO:0000256" key="2">
    <source>
        <dbReference type="ARBA" id="ARBA00022448"/>
    </source>
</evidence>
<keyword evidence="6 10" id="KW-0472">Membrane</keyword>
<dbReference type="GO" id="GO:0005737">
    <property type="term" value="C:cytoplasm"/>
    <property type="evidence" value="ECO:0007669"/>
    <property type="project" value="UniProtKB-ARBA"/>
</dbReference>
<dbReference type="FunFam" id="1.20.5.110:FF:000004">
    <property type="entry name" value="Vesicle-associated membrane protein 7"/>
    <property type="match status" value="1"/>
</dbReference>
<feature type="region of interest" description="Disordered" evidence="9">
    <location>
        <begin position="1"/>
        <end position="28"/>
    </location>
</feature>
<dbReference type="EMBL" id="MU860056">
    <property type="protein sequence ID" value="KAK4239722.1"/>
    <property type="molecule type" value="Genomic_DNA"/>
</dbReference>
<sequence>MSTEPYDRPYDPYIPSGQGAQGGQNDRTRKIQEQIDDTVGVMRENLNKVADRGARLDHLQDKTDNLAQSAQSFRRGANQVRKKMWWKDMKMRIWLIIGIVVLLAIIIIPSVLATRK</sequence>
<gene>
    <name evidence="12" type="ORF">C8A03DRAFT_32166</name>
</gene>
<dbReference type="GO" id="GO:0015031">
    <property type="term" value="P:protein transport"/>
    <property type="evidence" value="ECO:0007669"/>
    <property type="project" value="UniProtKB-KW"/>
</dbReference>
<name>A0AAN7CEQ5_9PEZI</name>
<dbReference type="SUPFAM" id="SSF58038">
    <property type="entry name" value="SNARE fusion complex"/>
    <property type="match status" value="1"/>
</dbReference>
<reference evidence="12" key="2">
    <citation type="submission" date="2023-05" db="EMBL/GenBank/DDBJ databases">
        <authorList>
            <consortium name="Lawrence Berkeley National Laboratory"/>
            <person name="Steindorff A."/>
            <person name="Hensen N."/>
            <person name="Bonometti L."/>
            <person name="Westerberg I."/>
            <person name="Brannstrom I.O."/>
            <person name="Guillou S."/>
            <person name="Cros-Aarteil S."/>
            <person name="Calhoun S."/>
            <person name="Haridas S."/>
            <person name="Kuo A."/>
            <person name="Mondo S."/>
            <person name="Pangilinan J."/>
            <person name="Riley R."/>
            <person name="Labutti K."/>
            <person name="Andreopoulos B."/>
            <person name="Lipzen A."/>
            <person name="Chen C."/>
            <person name="Yanf M."/>
            <person name="Daum C."/>
            <person name="Ng V."/>
            <person name="Clum A."/>
            <person name="Ohm R."/>
            <person name="Martin F."/>
            <person name="Silar P."/>
            <person name="Natvig D."/>
            <person name="Lalanne C."/>
            <person name="Gautier V."/>
            <person name="Ament-Velasquez S.L."/>
            <person name="Kruys A."/>
            <person name="Hutchinson M.I."/>
            <person name="Powell A.J."/>
            <person name="Barry K."/>
            <person name="Miller A.N."/>
            <person name="Grigoriev I.V."/>
            <person name="Debuchy R."/>
            <person name="Gladieux P."/>
            <person name="Thoren M.H."/>
            <person name="Johannesson H."/>
        </authorList>
    </citation>
    <scope>NUCLEOTIDE SEQUENCE</scope>
    <source>
        <strain evidence="12">CBS 532.94</strain>
    </source>
</reference>
<organism evidence="12 13">
    <name type="scientific">Achaetomium macrosporum</name>
    <dbReference type="NCBI Taxonomy" id="79813"/>
    <lineage>
        <taxon>Eukaryota</taxon>
        <taxon>Fungi</taxon>
        <taxon>Dikarya</taxon>
        <taxon>Ascomycota</taxon>
        <taxon>Pezizomycotina</taxon>
        <taxon>Sordariomycetes</taxon>
        <taxon>Sordariomycetidae</taxon>
        <taxon>Sordariales</taxon>
        <taxon>Chaetomiaceae</taxon>
        <taxon>Achaetomium</taxon>
    </lineage>
</organism>
<dbReference type="PANTHER" id="PTHR45701">
    <property type="entry name" value="SYNAPTOBREVIN FAMILY MEMBER"/>
    <property type="match status" value="1"/>
</dbReference>
<evidence type="ECO:0000256" key="4">
    <source>
        <dbReference type="ARBA" id="ARBA00022927"/>
    </source>
</evidence>
<dbReference type="Gene3D" id="1.20.5.110">
    <property type="match status" value="1"/>
</dbReference>
<comment type="subcellular location">
    <subcellularLocation>
        <location evidence="7">Endomembrane system</location>
        <topology evidence="7">Single-pass type IV membrane protein</topology>
    </subcellularLocation>
</comment>
<dbReference type="GO" id="GO:0016020">
    <property type="term" value="C:membrane"/>
    <property type="evidence" value="ECO:0007669"/>
    <property type="project" value="InterPro"/>
</dbReference>
<dbReference type="Pfam" id="PF00957">
    <property type="entry name" value="Synaptobrevin"/>
    <property type="match status" value="1"/>
</dbReference>
<evidence type="ECO:0000256" key="3">
    <source>
        <dbReference type="ARBA" id="ARBA00022692"/>
    </source>
</evidence>
<dbReference type="CDD" id="cd15874">
    <property type="entry name" value="R-SNARE_Snc1"/>
    <property type="match status" value="1"/>
</dbReference>
<evidence type="ECO:0000256" key="9">
    <source>
        <dbReference type="SAM" id="MobiDB-lite"/>
    </source>
</evidence>
<dbReference type="Proteomes" id="UP001303760">
    <property type="component" value="Unassembled WGS sequence"/>
</dbReference>
<dbReference type="PROSITE" id="PS50892">
    <property type="entry name" value="V_SNARE"/>
    <property type="match status" value="1"/>
</dbReference>
<evidence type="ECO:0000259" key="11">
    <source>
        <dbReference type="PROSITE" id="PS50892"/>
    </source>
</evidence>
<dbReference type="GO" id="GO:0016192">
    <property type="term" value="P:vesicle-mediated transport"/>
    <property type="evidence" value="ECO:0007669"/>
    <property type="project" value="InterPro"/>
</dbReference>
<reference evidence="12" key="1">
    <citation type="journal article" date="2023" name="Mol. Phylogenet. Evol.">
        <title>Genome-scale phylogeny and comparative genomics of the fungal order Sordariales.</title>
        <authorList>
            <person name="Hensen N."/>
            <person name="Bonometti L."/>
            <person name="Westerberg I."/>
            <person name="Brannstrom I.O."/>
            <person name="Guillou S."/>
            <person name="Cros-Aarteil S."/>
            <person name="Calhoun S."/>
            <person name="Haridas S."/>
            <person name="Kuo A."/>
            <person name="Mondo S."/>
            <person name="Pangilinan J."/>
            <person name="Riley R."/>
            <person name="LaButti K."/>
            <person name="Andreopoulos B."/>
            <person name="Lipzen A."/>
            <person name="Chen C."/>
            <person name="Yan M."/>
            <person name="Daum C."/>
            <person name="Ng V."/>
            <person name="Clum A."/>
            <person name="Steindorff A."/>
            <person name="Ohm R.A."/>
            <person name="Martin F."/>
            <person name="Silar P."/>
            <person name="Natvig D.O."/>
            <person name="Lalanne C."/>
            <person name="Gautier V."/>
            <person name="Ament-Velasquez S.L."/>
            <person name="Kruys A."/>
            <person name="Hutchinson M.I."/>
            <person name="Powell A.J."/>
            <person name="Barry K."/>
            <person name="Miller A.N."/>
            <person name="Grigoriev I.V."/>
            <person name="Debuchy R."/>
            <person name="Gladieux P."/>
            <person name="Hiltunen Thoren M."/>
            <person name="Johannesson H."/>
        </authorList>
    </citation>
    <scope>NUCLEOTIDE SEQUENCE</scope>
    <source>
        <strain evidence="12">CBS 532.94</strain>
    </source>
</reference>
<dbReference type="AlphaFoldDB" id="A0AAN7CEQ5"/>
<evidence type="ECO:0000256" key="8">
    <source>
        <dbReference type="PROSITE-ProRule" id="PRU00290"/>
    </source>
</evidence>
<keyword evidence="8" id="KW-0175">Coiled coil</keyword>
<comment type="similarity">
    <text evidence="1">Belongs to the synaptobrevin family.</text>
</comment>
<protein>
    <recommendedName>
        <fullName evidence="11">V-SNARE coiled-coil homology domain-containing protein</fullName>
    </recommendedName>
</protein>
<dbReference type="InterPro" id="IPR016444">
    <property type="entry name" value="Synaptobrevin/VAMP"/>
</dbReference>
<dbReference type="InterPro" id="IPR042855">
    <property type="entry name" value="V_SNARE_CC"/>
</dbReference>
<evidence type="ECO:0000256" key="5">
    <source>
        <dbReference type="ARBA" id="ARBA00022989"/>
    </source>
</evidence>
<proteinExistence type="inferred from homology"/>
<feature type="compositionally biased region" description="Basic and acidic residues" evidence="9">
    <location>
        <begin position="1"/>
        <end position="10"/>
    </location>
</feature>
<evidence type="ECO:0000313" key="12">
    <source>
        <dbReference type="EMBL" id="KAK4239722.1"/>
    </source>
</evidence>
<dbReference type="InterPro" id="IPR001388">
    <property type="entry name" value="Synaptobrevin-like"/>
</dbReference>
<accession>A0AAN7CEQ5</accession>
<dbReference type="PIRSF" id="PIRSF005409">
    <property type="entry name" value="Synaptobrevin_euk"/>
    <property type="match status" value="1"/>
</dbReference>
<keyword evidence="13" id="KW-1185">Reference proteome</keyword>
<evidence type="ECO:0000256" key="6">
    <source>
        <dbReference type="ARBA" id="ARBA00023136"/>
    </source>
</evidence>
<dbReference type="GO" id="GO:0012505">
    <property type="term" value="C:endomembrane system"/>
    <property type="evidence" value="ECO:0007669"/>
    <property type="project" value="UniProtKB-SubCell"/>
</dbReference>
<feature type="transmembrane region" description="Helical" evidence="10">
    <location>
        <begin position="91"/>
        <end position="112"/>
    </location>
</feature>
<dbReference type="PRINTS" id="PR00219">
    <property type="entry name" value="SYNAPTOBREVN"/>
</dbReference>
<keyword evidence="4" id="KW-0653">Protein transport</keyword>
<feature type="domain" description="V-SNARE coiled-coil homology" evidence="11">
    <location>
        <begin position="27"/>
        <end position="87"/>
    </location>
</feature>
<keyword evidence="3 10" id="KW-0812">Transmembrane</keyword>
<comment type="caution">
    <text evidence="12">The sequence shown here is derived from an EMBL/GenBank/DDBJ whole genome shotgun (WGS) entry which is preliminary data.</text>
</comment>
<evidence type="ECO:0000256" key="1">
    <source>
        <dbReference type="ARBA" id="ARBA00008025"/>
    </source>
</evidence>